<comment type="caution">
    <text evidence="1">The sequence shown here is derived from an EMBL/GenBank/DDBJ whole genome shotgun (WGS) entry which is preliminary data.</text>
</comment>
<organism evidence="1 2">
    <name type="scientific">Pectobacterium actinidiae</name>
    <dbReference type="NCBI Taxonomy" id="1507808"/>
    <lineage>
        <taxon>Bacteria</taxon>
        <taxon>Pseudomonadati</taxon>
        <taxon>Pseudomonadota</taxon>
        <taxon>Gammaproteobacteria</taxon>
        <taxon>Enterobacterales</taxon>
        <taxon>Pectobacteriaceae</taxon>
        <taxon>Pectobacterium</taxon>
    </lineage>
</organism>
<gene>
    <name evidence="1" type="ORF">BSK71_05715</name>
</gene>
<dbReference type="EMBL" id="MPUJ01000003">
    <property type="protein sequence ID" value="ONK07916.1"/>
    <property type="molecule type" value="Genomic_DNA"/>
</dbReference>
<evidence type="ECO:0000313" key="1">
    <source>
        <dbReference type="EMBL" id="ONK07916.1"/>
    </source>
</evidence>
<sequence length="74" mass="8656">MAGKQFIDFFTCHLFTARIKTNTKSNCYIYRYSICTNNAIKVINIKPQLQNQTPQNNIKLNHKTKMIIIIGFVF</sequence>
<accession>A0A1V2R6W8</accession>
<dbReference type="Proteomes" id="UP000189286">
    <property type="component" value="Unassembled WGS sequence"/>
</dbReference>
<proteinExistence type="predicted"/>
<protein>
    <submittedName>
        <fullName evidence="1">Uncharacterized protein</fullName>
    </submittedName>
</protein>
<evidence type="ECO:0000313" key="2">
    <source>
        <dbReference type="Proteomes" id="UP000189286"/>
    </source>
</evidence>
<dbReference type="AlphaFoldDB" id="A0A1V2R6W8"/>
<reference evidence="2" key="1">
    <citation type="submission" date="2016-11" db="EMBL/GenBank/DDBJ databases">
        <authorList>
            <person name="Panda P."/>
            <person name="Visnovsky S."/>
            <person name="Pitman A."/>
        </authorList>
    </citation>
    <scope>NUCLEOTIDE SEQUENCE [LARGE SCALE GENOMIC DNA]</scope>
    <source>
        <strain evidence="2">ICMP 9972</strain>
    </source>
</reference>
<name>A0A1V2R6W8_9GAMM</name>